<sequence length="97" mass="10855">MISSEQFSHAGVSLRLDQVLRVYAHDLDPHTLADLRGAIASGRHQWFRDEFAQAVRDGAYRVEEWCAAVGTSGDSPVRDQQQVVWAVVFPDDPFPTT</sequence>
<dbReference type="RefSeq" id="WP_253752972.1">
    <property type="nucleotide sequence ID" value="NZ_JAMZDZ010000001.1"/>
</dbReference>
<evidence type="ECO:0000313" key="1">
    <source>
        <dbReference type="EMBL" id="MFC4132597.1"/>
    </source>
</evidence>
<protein>
    <submittedName>
        <fullName evidence="1">Uncharacterized protein</fullName>
    </submittedName>
</protein>
<accession>A0ABV8LQK0</accession>
<dbReference type="Proteomes" id="UP001595816">
    <property type="component" value="Unassembled WGS sequence"/>
</dbReference>
<reference evidence="2" key="1">
    <citation type="journal article" date="2019" name="Int. J. Syst. Evol. Microbiol.">
        <title>The Global Catalogue of Microorganisms (GCM) 10K type strain sequencing project: providing services to taxonomists for standard genome sequencing and annotation.</title>
        <authorList>
            <consortium name="The Broad Institute Genomics Platform"/>
            <consortium name="The Broad Institute Genome Sequencing Center for Infectious Disease"/>
            <person name="Wu L."/>
            <person name="Ma J."/>
        </authorList>
    </citation>
    <scope>NUCLEOTIDE SEQUENCE [LARGE SCALE GENOMIC DNA]</scope>
    <source>
        <strain evidence="2">CGMCC 4.7289</strain>
    </source>
</reference>
<organism evidence="1 2">
    <name type="scientific">Hamadaea flava</name>
    <dbReference type="NCBI Taxonomy" id="1742688"/>
    <lineage>
        <taxon>Bacteria</taxon>
        <taxon>Bacillati</taxon>
        <taxon>Actinomycetota</taxon>
        <taxon>Actinomycetes</taxon>
        <taxon>Micromonosporales</taxon>
        <taxon>Micromonosporaceae</taxon>
        <taxon>Hamadaea</taxon>
    </lineage>
</organism>
<dbReference type="EMBL" id="JBHSAY010000009">
    <property type="protein sequence ID" value="MFC4132597.1"/>
    <property type="molecule type" value="Genomic_DNA"/>
</dbReference>
<keyword evidence="2" id="KW-1185">Reference proteome</keyword>
<name>A0ABV8LQK0_9ACTN</name>
<proteinExistence type="predicted"/>
<gene>
    <name evidence="1" type="ORF">ACFOZ4_18460</name>
</gene>
<evidence type="ECO:0000313" key="2">
    <source>
        <dbReference type="Proteomes" id="UP001595816"/>
    </source>
</evidence>
<comment type="caution">
    <text evidence="1">The sequence shown here is derived from an EMBL/GenBank/DDBJ whole genome shotgun (WGS) entry which is preliminary data.</text>
</comment>